<dbReference type="Proteomes" id="UP000814033">
    <property type="component" value="Unassembled WGS sequence"/>
</dbReference>
<protein>
    <submittedName>
        <fullName evidence="1">Uncharacterized protein</fullName>
    </submittedName>
</protein>
<organism evidence="1 2">
    <name type="scientific">Auriscalpium vulgare</name>
    <dbReference type="NCBI Taxonomy" id="40419"/>
    <lineage>
        <taxon>Eukaryota</taxon>
        <taxon>Fungi</taxon>
        <taxon>Dikarya</taxon>
        <taxon>Basidiomycota</taxon>
        <taxon>Agaricomycotina</taxon>
        <taxon>Agaricomycetes</taxon>
        <taxon>Russulales</taxon>
        <taxon>Auriscalpiaceae</taxon>
        <taxon>Auriscalpium</taxon>
    </lineage>
</organism>
<gene>
    <name evidence="1" type="ORF">FA95DRAFT_914792</name>
</gene>
<evidence type="ECO:0000313" key="2">
    <source>
        <dbReference type="Proteomes" id="UP000814033"/>
    </source>
</evidence>
<accession>A0ACB8R8F1</accession>
<dbReference type="EMBL" id="MU276221">
    <property type="protein sequence ID" value="KAI0040167.1"/>
    <property type="molecule type" value="Genomic_DNA"/>
</dbReference>
<comment type="caution">
    <text evidence="1">The sequence shown here is derived from an EMBL/GenBank/DDBJ whole genome shotgun (WGS) entry which is preliminary data.</text>
</comment>
<proteinExistence type="predicted"/>
<sequence length="280" mass="30089">MHTAGECTRSCTIPAIAKPDSGARQCQCTTTAARAADIICHSAGRVVARCTHRGHGSNITDLGSKERKRHRYARRTGSARRVLTVSVTAAYSFTGRDGTAHPRPHATRHAQAGSGAAASPGSPGSPDILPTLPASHASHGASPGADETRRDETRRTLLGVAWRSARTYVRVCTSMMATAREGQGARDARRLTYPPIPTPWPHRCHVCMHVSKYRARWRLPSTLPSLSVPRSLDPHPRGLRDAHPHPGRTGMTHLRLRGAGRAQMTVAVICILASCCAGHI</sequence>
<name>A0ACB8R8F1_9AGAM</name>
<evidence type="ECO:0000313" key="1">
    <source>
        <dbReference type="EMBL" id="KAI0040167.1"/>
    </source>
</evidence>
<reference evidence="1" key="2">
    <citation type="journal article" date="2022" name="New Phytol.">
        <title>Evolutionary transition to the ectomycorrhizal habit in the genomes of a hyperdiverse lineage of mushroom-forming fungi.</title>
        <authorList>
            <person name="Looney B."/>
            <person name="Miyauchi S."/>
            <person name="Morin E."/>
            <person name="Drula E."/>
            <person name="Courty P.E."/>
            <person name="Kohler A."/>
            <person name="Kuo A."/>
            <person name="LaButti K."/>
            <person name="Pangilinan J."/>
            <person name="Lipzen A."/>
            <person name="Riley R."/>
            <person name="Andreopoulos W."/>
            <person name="He G."/>
            <person name="Johnson J."/>
            <person name="Nolan M."/>
            <person name="Tritt A."/>
            <person name="Barry K.W."/>
            <person name="Grigoriev I.V."/>
            <person name="Nagy L.G."/>
            <person name="Hibbett D."/>
            <person name="Henrissat B."/>
            <person name="Matheny P.B."/>
            <person name="Labbe J."/>
            <person name="Martin F.M."/>
        </authorList>
    </citation>
    <scope>NUCLEOTIDE SEQUENCE</scope>
    <source>
        <strain evidence="1">FP105234-sp</strain>
    </source>
</reference>
<reference evidence="1" key="1">
    <citation type="submission" date="2021-02" db="EMBL/GenBank/DDBJ databases">
        <authorList>
            <consortium name="DOE Joint Genome Institute"/>
            <person name="Ahrendt S."/>
            <person name="Looney B.P."/>
            <person name="Miyauchi S."/>
            <person name="Morin E."/>
            <person name="Drula E."/>
            <person name="Courty P.E."/>
            <person name="Chicoki N."/>
            <person name="Fauchery L."/>
            <person name="Kohler A."/>
            <person name="Kuo A."/>
            <person name="Labutti K."/>
            <person name="Pangilinan J."/>
            <person name="Lipzen A."/>
            <person name="Riley R."/>
            <person name="Andreopoulos W."/>
            <person name="He G."/>
            <person name="Johnson J."/>
            <person name="Barry K.W."/>
            <person name="Grigoriev I.V."/>
            <person name="Nagy L."/>
            <person name="Hibbett D."/>
            <person name="Henrissat B."/>
            <person name="Matheny P.B."/>
            <person name="Labbe J."/>
            <person name="Martin F."/>
        </authorList>
    </citation>
    <scope>NUCLEOTIDE SEQUENCE</scope>
    <source>
        <strain evidence="1">FP105234-sp</strain>
    </source>
</reference>
<keyword evidence="2" id="KW-1185">Reference proteome</keyword>